<dbReference type="PANTHER" id="PTHR11219">
    <property type="entry name" value="TENEURIN AND N-ACETYLGLUCOSAMINE-1-PHOSPHODIESTER ALPHA-N-ACETYLGLUCOSAMINIDASE"/>
    <property type="match status" value="1"/>
</dbReference>
<feature type="transmembrane region" description="Helical" evidence="5">
    <location>
        <begin position="204"/>
        <end position="226"/>
    </location>
</feature>
<sequence>MKFFGAVPIQSSNDDVNAYCRNGGIMAGHHCICPYPYTGKRCLDFACAHGISVGIRYDPDSLFFNKPCICDEDWSGDLCDISRANQCNDRGELRNGQCYCIEHFFGPQCQYVSRCDHGKRKHGRCICDTGWKGDYCQDIVCQHGYPDAENKSGSCVCPARFTGTHCDRCSQKGPKIRPYPECNIDILKSKARLQRQEAETQFRLRLIIMGVAICLLLFLALIMIFVNRRRIHKRKHSVTENIRQREFEIRKAILERAALSTENLVAQRMEKLEGEHADQKEAPLES</sequence>
<dbReference type="InterPro" id="IPR002049">
    <property type="entry name" value="LE_dom"/>
</dbReference>
<dbReference type="Gene3D" id="2.10.25.10">
    <property type="entry name" value="Laminin"/>
    <property type="match status" value="2"/>
</dbReference>
<evidence type="ECO:0000256" key="2">
    <source>
        <dbReference type="ARBA" id="ARBA00022737"/>
    </source>
</evidence>
<keyword evidence="5" id="KW-0472">Membrane</keyword>
<dbReference type="Proteomes" id="UP000276776">
    <property type="component" value="Unassembled WGS sequence"/>
</dbReference>
<protein>
    <submittedName>
        <fullName evidence="9">EGF-like domain-containing protein</fullName>
    </submittedName>
</protein>
<dbReference type="InterPro" id="IPR000742">
    <property type="entry name" value="EGF"/>
</dbReference>
<dbReference type="OMA" id="IRPYPEC"/>
<evidence type="ECO:0000259" key="6">
    <source>
        <dbReference type="PROSITE" id="PS50026"/>
    </source>
</evidence>
<evidence type="ECO:0000313" key="7">
    <source>
        <dbReference type="EMBL" id="VDN05859.1"/>
    </source>
</evidence>
<dbReference type="STRING" id="103827.A0A0N5D5N6"/>
<organism evidence="9">
    <name type="scientific">Thelazia callipaeda</name>
    <name type="common">Oriental eyeworm</name>
    <name type="synonym">Parasitic nematode</name>
    <dbReference type="NCBI Taxonomy" id="103827"/>
    <lineage>
        <taxon>Eukaryota</taxon>
        <taxon>Metazoa</taxon>
        <taxon>Ecdysozoa</taxon>
        <taxon>Nematoda</taxon>
        <taxon>Chromadorea</taxon>
        <taxon>Rhabditida</taxon>
        <taxon>Spirurina</taxon>
        <taxon>Spiruromorpha</taxon>
        <taxon>Thelazioidea</taxon>
        <taxon>Thelaziidae</taxon>
        <taxon>Thelazia</taxon>
    </lineage>
</organism>
<evidence type="ECO:0000256" key="4">
    <source>
        <dbReference type="PROSITE-ProRule" id="PRU00076"/>
    </source>
</evidence>
<dbReference type="Pfam" id="PF00053">
    <property type="entry name" value="EGF_laminin"/>
    <property type="match status" value="1"/>
</dbReference>
<evidence type="ECO:0000313" key="8">
    <source>
        <dbReference type="Proteomes" id="UP000276776"/>
    </source>
</evidence>
<evidence type="ECO:0000256" key="5">
    <source>
        <dbReference type="SAM" id="Phobius"/>
    </source>
</evidence>
<keyword evidence="1 4" id="KW-0245">EGF-like domain</keyword>
<dbReference type="OrthoDB" id="6130531at2759"/>
<evidence type="ECO:0000256" key="1">
    <source>
        <dbReference type="ARBA" id="ARBA00022536"/>
    </source>
</evidence>
<proteinExistence type="predicted"/>
<keyword evidence="8" id="KW-1185">Reference proteome</keyword>
<feature type="domain" description="EGF-like" evidence="6">
    <location>
        <begin position="132"/>
        <end position="167"/>
    </location>
</feature>
<dbReference type="PROSITE" id="PS00022">
    <property type="entry name" value="EGF_1"/>
    <property type="match status" value="2"/>
</dbReference>
<keyword evidence="2" id="KW-0677">Repeat</keyword>
<reference evidence="9" key="1">
    <citation type="submission" date="2017-02" db="UniProtKB">
        <authorList>
            <consortium name="WormBaseParasite"/>
        </authorList>
    </citation>
    <scope>IDENTIFICATION</scope>
</reference>
<accession>A0A0N5D5N6</accession>
<dbReference type="PANTHER" id="PTHR11219:SF69">
    <property type="entry name" value="TENEURIN-A"/>
    <property type="match status" value="1"/>
</dbReference>
<keyword evidence="5" id="KW-0812">Transmembrane</keyword>
<feature type="disulfide bond" evidence="4">
    <location>
        <begin position="157"/>
        <end position="166"/>
    </location>
</feature>
<comment type="caution">
    <text evidence="4">Lacks conserved residue(s) required for the propagation of feature annotation.</text>
</comment>
<name>A0A0N5D5N6_THECL</name>
<keyword evidence="3 4" id="KW-1015">Disulfide bond</keyword>
<dbReference type="GO" id="GO:0008045">
    <property type="term" value="P:motor neuron axon guidance"/>
    <property type="evidence" value="ECO:0007669"/>
    <property type="project" value="TreeGrafter"/>
</dbReference>
<dbReference type="PROSITE" id="PS01186">
    <property type="entry name" value="EGF_2"/>
    <property type="match status" value="1"/>
</dbReference>
<keyword evidence="5" id="KW-1133">Transmembrane helix</keyword>
<gene>
    <name evidence="7" type="ORF">TCLT_LOCUS8312</name>
</gene>
<dbReference type="PROSITE" id="PS50026">
    <property type="entry name" value="EGF_3"/>
    <property type="match status" value="1"/>
</dbReference>
<dbReference type="WBParaSite" id="TCLT_0000832301-mRNA-1">
    <property type="protein sequence ID" value="TCLT_0000832301-mRNA-1"/>
    <property type="gene ID" value="TCLT_0000832301"/>
</dbReference>
<evidence type="ECO:0000313" key="9">
    <source>
        <dbReference type="WBParaSite" id="TCLT_0000832301-mRNA-1"/>
    </source>
</evidence>
<evidence type="ECO:0000256" key="3">
    <source>
        <dbReference type="ARBA" id="ARBA00023157"/>
    </source>
</evidence>
<dbReference type="AlphaFoldDB" id="A0A0N5D5N6"/>
<dbReference type="EMBL" id="UYYF01004613">
    <property type="protein sequence ID" value="VDN05859.1"/>
    <property type="molecule type" value="Genomic_DNA"/>
</dbReference>
<dbReference type="InterPro" id="IPR051216">
    <property type="entry name" value="Teneurin"/>
</dbReference>
<reference evidence="7 8" key="2">
    <citation type="submission" date="2018-11" db="EMBL/GenBank/DDBJ databases">
        <authorList>
            <consortium name="Pathogen Informatics"/>
        </authorList>
    </citation>
    <scope>NUCLEOTIDE SEQUENCE [LARGE SCALE GENOMIC DNA]</scope>
</reference>